<reference evidence="3 4" key="1">
    <citation type="submission" date="2015-09" db="EMBL/GenBank/DDBJ databases">
        <authorList>
            <person name="Jackson K.R."/>
            <person name="Lunt B.L."/>
            <person name="Fisher J.N.B."/>
            <person name="Gardner A.V."/>
            <person name="Bailey M.E."/>
            <person name="Deus L.M."/>
            <person name="Earl A.S."/>
            <person name="Gibby P.D."/>
            <person name="Hartmann K.A."/>
            <person name="Liu J.E."/>
            <person name="Manci A.M."/>
            <person name="Nielsen D.A."/>
            <person name="Solomon M.B."/>
            <person name="Breakwell D.P."/>
            <person name="Burnett S.H."/>
            <person name="Grose J.H."/>
        </authorList>
    </citation>
    <scope>NUCLEOTIDE SEQUENCE [LARGE SCALE GENOMIC DNA]</scope>
    <source>
        <strain evidence="3 4">2789STDY5608636</strain>
    </source>
</reference>
<dbReference type="EMBL" id="CYTV01000005">
    <property type="protein sequence ID" value="CUI80183.1"/>
    <property type="molecule type" value="Genomic_DNA"/>
</dbReference>
<reference evidence="2 5" key="2">
    <citation type="submission" date="2016-07" db="EMBL/GenBank/DDBJ databases">
        <title>Complete genome sequences of Bordetella pseudohinzii.</title>
        <authorList>
            <person name="Spilker T."/>
            <person name="Darrah R."/>
            <person name="LiPuma J.J."/>
        </authorList>
    </citation>
    <scope>NUCLEOTIDE SEQUENCE [LARGE SCALE GENOMIC DNA]</scope>
    <source>
        <strain evidence="2 5">HI4681</strain>
    </source>
</reference>
<feature type="transmembrane region" description="Helical" evidence="1">
    <location>
        <begin position="169"/>
        <end position="188"/>
    </location>
</feature>
<keyword evidence="1" id="KW-1133">Transmembrane helix</keyword>
<keyword evidence="5" id="KW-1185">Reference proteome</keyword>
<dbReference type="RefSeq" id="WP_043207156.1">
    <property type="nucleotide sequence ID" value="NZ_CAJGUP010000229.1"/>
</dbReference>
<evidence type="ECO:0000313" key="4">
    <source>
        <dbReference type="Proteomes" id="UP000053096"/>
    </source>
</evidence>
<gene>
    <name evidence="2" type="ORF">BBN53_19990</name>
    <name evidence="3" type="ORF">ERS370011_02306</name>
</gene>
<dbReference type="Pfam" id="PF06240">
    <property type="entry name" value="COXG"/>
    <property type="match status" value="1"/>
</dbReference>
<dbReference type="Proteomes" id="UP000092950">
    <property type="component" value="Chromosome"/>
</dbReference>
<dbReference type="CDD" id="cd05018">
    <property type="entry name" value="CoxG"/>
    <property type="match status" value="1"/>
</dbReference>
<sequence length="189" mass="20137">MRIADAQWIPSTPHQTWDALFDPEVLQRCLPGCIRVSRLTDTEYEFTVRAKVGGIDAEYEGEVLVSDLTPPESCSLAFDGKGAAAGLAIGTAQVHLSPKDNGTRISYTVAAMAGGKLAALGEPAIMKAGGKIVDKFFSGFIDHMAAQPRIAPPPPPPEPEPRGLAASRWSWAVALAVVIVLVGYHTLFK</sequence>
<proteinExistence type="predicted"/>
<dbReference type="InterPro" id="IPR010419">
    <property type="entry name" value="CO_DH_gsu"/>
</dbReference>
<evidence type="ECO:0000313" key="3">
    <source>
        <dbReference type="EMBL" id="CUI80183.1"/>
    </source>
</evidence>
<evidence type="ECO:0000256" key="1">
    <source>
        <dbReference type="SAM" id="Phobius"/>
    </source>
</evidence>
<dbReference type="InterPro" id="IPR023393">
    <property type="entry name" value="START-like_dom_sf"/>
</dbReference>
<dbReference type="Gene3D" id="3.30.530.20">
    <property type="match status" value="1"/>
</dbReference>
<evidence type="ECO:0000313" key="2">
    <source>
        <dbReference type="EMBL" id="ANY17964.1"/>
    </source>
</evidence>
<dbReference type="AlphaFoldDB" id="A0A0J6CAE0"/>
<dbReference type="Proteomes" id="UP000053096">
    <property type="component" value="Unassembled WGS sequence"/>
</dbReference>
<dbReference type="PANTHER" id="PTHR38588:SF1">
    <property type="entry name" value="BLL0334 PROTEIN"/>
    <property type="match status" value="1"/>
</dbReference>
<accession>A0A0J6CAE0</accession>
<dbReference type="KEGG" id="bpdz:BBN53_19990"/>
<dbReference type="SUPFAM" id="SSF55961">
    <property type="entry name" value="Bet v1-like"/>
    <property type="match status" value="1"/>
</dbReference>
<dbReference type="EMBL" id="CP016440">
    <property type="protein sequence ID" value="ANY17964.1"/>
    <property type="molecule type" value="Genomic_DNA"/>
</dbReference>
<protein>
    <submittedName>
        <fullName evidence="2">Carbon monoxide dehydrogenase</fullName>
    </submittedName>
    <submittedName>
        <fullName evidence="3">Uncharacterized conserved protein</fullName>
    </submittedName>
</protein>
<dbReference type="OrthoDB" id="9787428at2"/>
<organism evidence="3 4">
    <name type="scientific">Bordetella pseudohinzii</name>
    <dbReference type="NCBI Taxonomy" id="1331258"/>
    <lineage>
        <taxon>Bacteria</taxon>
        <taxon>Pseudomonadati</taxon>
        <taxon>Pseudomonadota</taxon>
        <taxon>Betaproteobacteria</taxon>
        <taxon>Burkholderiales</taxon>
        <taxon>Alcaligenaceae</taxon>
        <taxon>Bordetella</taxon>
    </lineage>
</organism>
<accession>A0A0M7FEW6</accession>
<keyword evidence="1" id="KW-0812">Transmembrane</keyword>
<name>A0A0J6CAE0_9BORD</name>
<dbReference type="PANTHER" id="PTHR38588">
    <property type="entry name" value="BLL0334 PROTEIN"/>
    <property type="match status" value="1"/>
</dbReference>
<evidence type="ECO:0000313" key="5">
    <source>
        <dbReference type="Proteomes" id="UP000092950"/>
    </source>
</evidence>
<keyword evidence="1" id="KW-0472">Membrane</keyword>